<dbReference type="PANTHER" id="PTHR35910:SF6">
    <property type="entry name" value="2EXR DOMAIN-CONTAINING PROTEIN"/>
    <property type="match status" value="1"/>
</dbReference>
<organism evidence="3 4">
    <name type="scientific">Cadophora malorum</name>
    <dbReference type="NCBI Taxonomy" id="108018"/>
    <lineage>
        <taxon>Eukaryota</taxon>
        <taxon>Fungi</taxon>
        <taxon>Dikarya</taxon>
        <taxon>Ascomycota</taxon>
        <taxon>Pezizomycotina</taxon>
        <taxon>Leotiomycetes</taxon>
        <taxon>Helotiales</taxon>
        <taxon>Ploettnerulaceae</taxon>
        <taxon>Cadophora</taxon>
    </lineage>
</organism>
<reference evidence="3" key="1">
    <citation type="submission" date="2021-02" db="EMBL/GenBank/DDBJ databases">
        <title>Genome sequence Cadophora malorum strain M34.</title>
        <authorList>
            <person name="Stefanovic E."/>
            <person name="Vu D."/>
            <person name="Scully C."/>
            <person name="Dijksterhuis J."/>
            <person name="Roader J."/>
            <person name="Houbraken J."/>
        </authorList>
    </citation>
    <scope>NUCLEOTIDE SEQUENCE</scope>
    <source>
        <strain evidence="3">M34</strain>
    </source>
</reference>
<accession>A0A8H7TJD7</accession>
<protein>
    <recommendedName>
        <fullName evidence="2">2EXR domain-containing protein</fullName>
    </recommendedName>
</protein>
<dbReference type="EMBL" id="JAFJYH010000080">
    <property type="protein sequence ID" value="KAG4420652.1"/>
    <property type="molecule type" value="Genomic_DNA"/>
</dbReference>
<evidence type="ECO:0000259" key="2">
    <source>
        <dbReference type="Pfam" id="PF20150"/>
    </source>
</evidence>
<feature type="region of interest" description="Disordered" evidence="1">
    <location>
        <begin position="113"/>
        <end position="135"/>
    </location>
</feature>
<gene>
    <name evidence="3" type="ORF">IFR04_006242</name>
</gene>
<feature type="domain" description="2EXR" evidence="2">
    <location>
        <begin position="5"/>
        <end position="95"/>
    </location>
</feature>
<comment type="caution">
    <text evidence="3">The sequence shown here is derived from an EMBL/GenBank/DDBJ whole genome shotgun (WGS) entry which is preliminary data.</text>
</comment>
<dbReference type="OrthoDB" id="3469466at2759"/>
<evidence type="ECO:0000256" key="1">
    <source>
        <dbReference type="SAM" id="MobiDB-lite"/>
    </source>
</evidence>
<name>A0A8H7TJD7_9HELO</name>
<dbReference type="InterPro" id="IPR045518">
    <property type="entry name" value="2EXR"/>
</dbReference>
<dbReference type="PANTHER" id="PTHR35910">
    <property type="entry name" value="2EXR DOMAIN-CONTAINING PROTEIN"/>
    <property type="match status" value="1"/>
</dbReference>
<evidence type="ECO:0000313" key="3">
    <source>
        <dbReference type="EMBL" id="KAG4420652.1"/>
    </source>
</evidence>
<dbReference type="Proteomes" id="UP000664132">
    <property type="component" value="Unassembled WGS sequence"/>
</dbReference>
<dbReference type="AlphaFoldDB" id="A0A8H7TJD7"/>
<dbReference type="Pfam" id="PF20150">
    <property type="entry name" value="2EXR"/>
    <property type="match status" value="1"/>
</dbReference>
<evidence type="ECO:0000313" key="4">
    <source>
        <dbReference type="Proteomes" id="UP000664132"/>
    </source>
</evidence>
<proteinExistence type="predicted"/>
<sequence>MAGGFPQFGEFPFDIRQMIWEQLIIKEPRVLPIRRNGKYGKEAGTQGWEFPFARNPVLLHINQESRAVALRKYTLLFPEPCRIDKNLYINRTCDVPFLLTTDPDSIDSTLWHEVDSDEEGETSDGSSAAGEERWTGDECRTWDMHWSIPGRMSSAFEILCKYGEVTRLALDYSNFCPLKRDVANLKVTRETPEELYFVQDWDYDFLICQVARRVGQLAKVCCQSLKEITYIAKGDEMIFSGRAIECRTGDAQRHLKLDMFLAQSIRKRVADRDSYVEGGTGSVRNVTRVTETMSLEEQKAIMFVRCSGDEGTELPQLLFGLAVEHMGHVRVMPYNYAGTNLEQLTRS</sequence>
<keyword evidence="4" id="KW-1185">Reference proteome</keyword>